<name>A0A939F676_9ACTN</name>
<accession>A0A939F676</accession>
<gene>
    <name evidence="1" type="ORF">J0695_12665</name>
</gene>
<comment type="caution">
    <text evidence="1">The sequence shown here is derived from an EMBL/GenBank/DDBJ whole genome shotgun (WGS) entry which is preliminary data.</text>
</comment>
<reference evidence="1" key="1">
    <citation type="submission" date="2021-03" db="EMBL/GenBank/DDBJ databases">
        <title>Streptomyces poriferae sp. nov., a novel marine sponge-derived Actinobacteria species with anti-MRSA activity.</title>
        <authorList>
            <person name="Sandoval-Powers M."/>
            <person name="Kralova S."/>
            <person name="Nguyen G.-S."/>
            <person name="Fawwal D."/>
            <person name="Degnes K."/>
            <person name="Klinkenberg G."/>
            <person name="Sletta H."/>
            <person name="Wentzel A."/>
            <person name="Liles M.R."/>
        </authorList>
    </citation>
    <scope>NUCLEOTIDE SEQUENCE</scope>
    <source>
        <strain evidence="1">DSM 41794</strain>
    </source>
</reference>
<sequence length="121" mass="12697">MADSIGDFQTAGDRVHVSKAKTPTASAHGWWINGSGPGIKAKVTIWLQAKDSKGHWHTVAKDVKTVKPSGGSQGRATARKFCVGDADTIWRSIVDVDVIGVNDSPDKLTTPATSLKCGAGL</sequence>
<dbReference type="AlphaFoldDB" id="A0A939F676"/>
<dbReference type="RefSeq" id="WP_206962091.1">
    <property type="nucleotide sequence ID" value="NZ_BAAAJJ010000006.1"/>
</dbReference>
<evidence type="ECO:0000313" key="2">
    <source>
        <dbReference type="Proteomes" id="UP000664167"/>
    </source>
</evidence>
<organism evidence="1 2">
    <name type="scientific">Streptomyces beijiangensis</name>
    <dbReference type="NCBI Taxonomy" id="163361"/>
    <lineage>
        <taxon>Bacteria</taxon>
        <taxon>Bacillati</taxon>
        <taxon>Actinomycetota</taxon>
        <taxon>Actinomycetes</taxon>
        <taxon>Kitasatosporales</taxon>
        <taxon>Streptomycetaceae</taxon>
        <taxon>Streptomyces</taxon>
    </lineage>
</organism>
<dbReference type="EMBL" id="JAFLRJ010000112">
    <property type="protein sequence ID" value="MBO0512653.1"/>
    <property type="molecule type" value="Genomic_DNA"/>
</dbReference>
<evidence type="ECO:0000313" key="1">
    <source>
        <dbReference type="EMBL" id="MBO0512653.1"/>
    </source>
</evidence>
<proteinExistence type="predicted"/>
<dbReference type="Proteomes" id="UP000664167">
    <property type="component" value="Unassembled WGS sequence"/>
</dbReference>
<keyword evidence="2" id="KW-1185">Reference proteome</keyword>
<protein>
    <submittedName>
        <fullName evidence="1">Uncharacterized protein</fullName>
    </submittedName>
</protein>